<dbReference type="STRING" id="1513793.SAMN06296036_13619"/>
<dbReference type="Gene3D" id="3.10.180.10">
    <property type="entry name" value="2,3-Dihydroxybiphenyl 1,2-Dioxygenase, domain 1"/>
    <property type="match status" value="1"/>
</dbReference>
<dbReference type="PANTHER" id="PTHR35006:SF2">
    <property type="entry name" value="GLYOXALASE FAMILY PROTEIN (AFU_ORTHOLOGUE AFUA_5G14830)"/>
    <property type="match status" value="1"/>
</dbReference>
<protein>
    <submittedName>
        <fullName evidence="2">Glyoxalase/Bleomycin resistance protein/Dioxygenase superfamily protein</fullName>
    </submittedName>
</protein>
<dbReference type="PROSITE" id="PS51819">
    <property type="entry name" value="VOC"/>
    <property type="match status" value="1"/>
</dbReference>
<dbReference type="SUPFAM" id="SSF54593">
    <property type="entry name" value="Glyoxalase/Bleomycin resistance protein/Dihydroxybiphenyl dioxygenase"/>
    <property type="match status" value="1"/>
</dbReference>
<evidence type="ECO:0000313" key="2">
    <source>
        <dbReference type="EMBL" id="SMF81153.1"/>
    </source>
</evidence>
<dbReference type="OrthoDB" id="9800438at2"/>
<dbReference type="EMBL" id="FWZT01000036">
    <property type="protein sequence ID" value="SMF81153.1"/>
    <property type="molecule type" value="Genomic_DNA"/>
</dbReference>
<evidence type="ECO:0000259" key="1">
    <source>
        <dbReference type="PROSITE" id="PS51819"/>
    </source>
</evidence>
<accession>A0A1Y6CUW4</accession>
<dbReference type="InterPro" id="IPR037523">
    <property type="entry name" value="VOC_core"/>
</dbReference>
<dbReference type="AlphaFoldDB" id="A0A1Y6CUW4"/>
<gene>
    <name evidence="2" type="ORF">SAMN06296036_13619</name>
</gene>
<keyword evidence="2" id="KW-0560">Oxidoreductase</keyword>
<dbReference type="PANTHER" id="PTHR35006">
    <property type="entry name" value="GLYOXALASE FAMILY PROTEIN (AFU_ORTHOLOGUE AFUA_5G14830)"/>
    <property type="match status" value="1"/>
</dbReference>
<keyword evidence="3" id="KW-1185">Reference proteome</keyword>
<feature type="domain" description="VOC" evidence="1">
    <location>
        <begin position="1"/>
        <end position="122"/>
    </location>
</feature>
<proteinExistence type="predicted"/>
<dbReference type="GO" id="GO:0051213">
    <property type="term" value="F:dioxygenase activity"/>
    <property type="evidence" value="ECO:0007669"/>
    <property type="project" value="UniProtKB-KW"/>
</dbReference>
<dbReference type="InterPro" id="IPR004360">
    <property type="entry name" value="Glyas_Fos-R_dOase_dom"/>
</dbReference>
<reference evidence="3" key="1">
    <citation type="submission" date="2017-04" db="EMBL/GenBank/DDBJ databases">
        <authorList>
            <person name="Varghese N."/>
            <person name="Submissions S."/>
        </authorList>
    </citation>
    <scope>NUCLEOTIDE SEQUENCE [LARGE SCALE GENOMIC DNA]</scope>
    <source>
        <strain evidence="3">RKEM611</strain>
    </source>
</reference>
<dbReference type="Pfam" id="PF00903">
    <property type="entry name" value="Glyoxalase"/>
    <property type="match status" value="1"/>
</dbReference>
<dbReference type="Proteomes" id="UP000192907">
    <property type="component" value="Unassembled WGS sequence"/>
</dbReference>
<dbReference type="RefSeq" id="WP_132325888.1">
    <property type="nucleotide sequence ID" value="NZ_FWZT01000036.1"/>
</dbReference>
<dbReference type="InterPro" id="IPR029068">
    <property type="entry name" value="Glyas_Bleomycin-R_OHBP_Dase"/>
</dbReference>
<evidence type="ECO:0000313" key="3">
    <source>
        <dbReference type="Proteomes" id="UP000192907"/>
    </source>
</evidence>
<keyword evidence="2" id="KW-0223">Dioxygenase</keyword>
<name>A0A1Y6CUW4_9BACT</name>
<sequence length="124" mass="14013">MIDHFEFKTSDFDNAKYCYQELLKCLGISVSWSDDNAIAFLDPEKSHNFFLIQRSHVKSKGSPFHICFSAKSKLDVDSFHARAMEIGMLDFGSPGFRSSYGEGYYAAFVKDGEGNNIEALFRAT</sequence>
<organism evidence="2 3">
    <name type="scientific">Pseudobacteriovorax antillogorgiicola</name>
    <dbReference type="NCBI Taxonomy" id="1513793"/>
    <lineage>
        <taxon>Bacteria</taxon>
        <taxon>Pseudomonadati</taxon>
        <taxon>Bdellovibrionota</taxon>
        <taxon>Oligoflexia</taxon>
        <taxon>Oligoflexales</taxon>
        <taxon>Pseudobacteriovoracaceae</taxon>
        <taxon>Pseudobacteriovorax</taxon>
    </lineage>
</organism>